<proteinExistence type="inferred from homology"/>
<dbReference type="NCBIfam" id="NF002741">
    <property type="entry name" value="PRK02726.1"/>
    <property type="match status" value="1"/>
</dbReference>
<dbReference type="GO" id="GO:0061603">
    <property type="term" value="F:molybdenum cofactor guanylyltransferase activity"/>
    <property type="evidence" value="ECO:0007669"/>
    <property type="project" value="UniProtKB-EC"/>
</dbReference>
<reference evidence="11" key="1">
    <citation type="submission" date="2017-05" db="EMBL/GenBank/DDBJ databases">
        <title>Physiological properties and genetic analysis related to exopolysaccharide production of fresh-water unicellular cyanobacterium Aphanothece sacrum, Suizenji Nori, that has been cultured as a food source in Japan.</title>
        <authorList>
            <person name="Kanesaki Y."/>
            <person name="Yoshikawa S."/>
            <person name="Ohki K."/>
        </authorList>
    </citation>
    <scope>NUCLEOTIDE SEQUENCE [LARGE SCALE GENOMIC DNA]</scope>
    <source>
        <strain evidence="11">FPU1</strain>
    </source>
</reference>
<comment type="domain">
    <text evidence="8">The N-terminal domain determines nucleotide recognition and specific binding, while the C-terminal domain determines the specific binding to the target protein.</text>
</comment>
<dbReference type="GO" id="GO:0006777">
    <property type="term" value="P:Mo-molybdopterin cofactor biosynthetic process"/>
    <property type="evidence" value="ECO:0007669"/>
    <property type="project" value="UniProtKB-KW"/>
</dbReference>
<dbReference type="InterPro" id="IPR029044">
    <property type="entry name" value="Nucleotide-diphossugar_trans"/>
</dbReference>
<dbReference type="PANTHER" id="PTHR19136:SF81">
    <property type="entry name" value="MOLYBDENUM COFACTOR GUANYLYLTRANSFERASE"/>
    <property type="match status" value="1"/>
</dbReference>
<evidence type="ECO:0000256" key="2">
    <source>
        <dbReference type="ARBA" id="ARBA00022679"/>
    </source>
</evidence>
<comment type="caution">
    <text evidence="10">The sequence shown here is derived from an EMBL/GenBank/DDBJ whole genome shotgun (WGS) entry which is preliminary data.</text>
</comment>
<dbReference type="EMBL" id="BDQK01000001">
    <property type="protein sequence ID" value="GBF79070.1"/>
    <property type="molecule type" value="Genomic_DNA"/>
</dbReference>
<dbReference type="GO" id="GO:0005525">
    <property type="term" value="F:GTP binding"/>
    <property type="evidence" value="ECO:0007669"/>
    <property type="project" value="UniProtKB-UniRule"/>
</dbReference>
<keyword evidence="11" id="KW-1185">Reference proteome</keyword>
<feature type="binding site" evidence="8">
    <location>
        <position position="106"/>
    </location>
    <ligand>
        <name>GTP</name>
        <dbReference type="ChEBI" id="CHEBI:37565"/>
    </ligand>
</feature>
<feature type="domain" description="MobA-like NTP transferase" evidence="9">
    <location>
        <begin position="11"/>
        <end position="169"/>
    </location>
</feature>
<dbReference type="Gene3D" id="3.90.550.10">
    <property type="entry name" value="Spore Coat Polysaccharide Biosynthesis Protein SpsA, Chain A"/>
    <property type="match status" value="1"/>
</dbReference>
<dbReference type="SUPFAM" id="SSF53448">
    <property type="entry name" value="Nucleotide-diphospho-sugar transferases"/>
    <property type="match status" value="1"/>
</dbReference>
<gene>
    <name evidence="8" type="primary">mobA</name>
    <name evidence="10" type="ORF">AsFPU1_0462</name>
</gene>
<feature type="binding site" evidence="8">
    <location>
        <position position="106"/>
    </location>
    <ligand>
        <name>Mg(2+)</name>
        <dbReference type="ChEBI" id="CHEBI:18420"/>
    </ligand>
</feature>
<dbReference type="Pfam" id="PF12804">
    <property type="entry name" value="NTP_transf_3"/>
    <property type="match status" value="1"/>
</dbReference>
<feature type="binding site" evidence="8">
    <location>
        <position position="26"/>
    </location>
    <ligand>
        <name>GTP</name>
        <dbReference type="ChEBI" id="CHEBI:37565"/>
    </ligand>
</feature>
<dbReference type="OrthoDB" id="9788394at2"/>
<comment type="similarity">
    <text evidence="8">Belongs to the MobA family.</text>
</comment>
<dbReference type="EC" id="2.7.7.77" evidence="8"/>
<dbReference type="HAMAP" id="MF_00316">
    <property type="entry name" value="MobA"/>
    <property type="match status" value="1"/>
</dbReference>
<dbReference type="InterPro" id="IPR025877">
    <property type="entry name" value="MobA-like_NTP_Trfase"/>
</dbReference>
<comment type="catalytic activity">
    <reaction evidence="8">
        <text>Mo-molybdopterin + GTP + H(+) = Mo-molybdopterin guanine dinucleotide + diphosphate</text>
        <dbReference type="Rhea" id="RHEA:34243"/>
        <dbReference type="ChEBI" id="CHEBI:15378"/>
        <dbReference type="ChEBI" id="CHEBI:33019"/>
        <dbReference type="ChEBI" id="CHEBI:37565"/>
        <dbReference type="ChEBI" id="CHEBI:71302"/>
        <dbReference type="ChEBI" id="CHEBI:71310"/>
        <dbReference type="EC" id="2.7.7.77"/>
    </reaction>
</comment>
<organism evidence="10 11">
    <name type="scientific">Aphanothece sacrum FPU1</name>
    <dbReference type="NCBI Taxonomy" id="1920663"/>
    <lineage>
        <taxon>Bacteria</taxon>
        <taxon>Bacillati</taxon>
        <taxon>Cyanobacteriota</taxon>
        <taxon>Cyanophyceae</taxon>
        <taxon>Oscillatoriophycideae</taxon>
        <taxon>Chroococcales</taxon>
        <taxon>Aphanothecaceae</taxon>
        <taxon>Aphanothece</taxon>
    </lineage>
</organism>
<protein>
    <recommendedName>
        <fullName evidence="8">Probable molybdenum cofactor guanylyltransferase</fullName>
        <shortName evidence="8">MoCo guanylyltransferase</shortName>
        <ecNumber evidence="8">2.7.7.77</ecNumber>
    </recommendedName>
    <alternativeName>
        <fullName evidence="8">GTP:molybdopterin guanylyltransferase</fullName>
    </alternativeName>
    <alternativeName>
        <fullName evidence="8">Mo-MPT guanylyltransferase</fullName>
    </alternativeName>
    <alternativeName>
        <fullName evidence="8">Molybdopterin guanylyltransferase</fullName>
    </alternativeName>
    <alternativeName>
        <fullName evidence="8">Molybdopterin-guanine dinucleotide synthase</fullName>
        <shortName evidence="8">MGD synthase</shortName>
    </alternativeName>
</protein>
<keyword evidence="5 8" id="KW-0460">Magnesium</keyword>
<dbReference type="PANTHER" id="PTHR19136">
    <property type="entry name" value="MOLYBDENUM COFACTOR GUANYLYLTRANSFERASE"/>
    <property type="match status" value="1"/>
</dbReference>
<dbReference type="AlphaFoldDB" id="A0A401ID20"/>
<comment type="subcellular location">
    <subcellularLocation>
        <location evidence="8">Cytoplasm</location>
    </subcellularLocation>
</comment>
<evidence type="ECO:0000256" key="8">
    <source>
        <dbReference type="HAMAP-Rule" id="MF_00316"/>
    </source>
</evidence>
<dbReference type="RefSeq" id="WP_124976339.1">
    <property type="nucleotide sequence ID" value="NZ_BDQK01000001.1"/>
</dbReference>
<dbReference type="Proteomes" id="UP000287247">
    <property type="component" value="Unassembled WGS sequence"/>
</dbReference>
<dbReference type="GO" id="GO:0046872">
    <property type="term" value="F:metal ion binding"/>
    <property type="evidence" value="ECO:0007669"/>
    <property type="project" value="UniProtKB-KW"/>
</dbReference>
<evidence type="ECO:0000256" key="7">
    <source>
        <dbReference type="ARBA" id="ARBA00023150"/>
    </source>
</evidence>
<keyword evidence="6 8" id="KW-0342">GTP-binding</keyword>
<evidence type="ECO:0000256" key="6">
    <source>
        <dbReference type="ARBA" id="ARBA00023134"/>
    </source>
</evidence>
<evidence type="ECO:0000313" key="11">
    <source>
        <dbReference type="Proteomes" id="UP000287247"/>
    </source>
</evidence>
<evidence type="ECO:0000256" key="1">
    <source>
        <dbReference type="ARBA" id="ARBA00022490"/>
    </source>
</evidence>
<evidence type="ECO:0000313" key="10">
    <source>
        <dbReference type="EMBL" id="GBF79070.1"/>
    </source>
</evidence>
<comment type="cofactor">
    <cofactor evidence="8">
        <name>Mg(2+)</name>
        <dbReference type="ChEBI" id="CHEBI:18420"/>
    </cofactor>
</comment>
<sequence length="203" mass="23224">MKTVSKNNLSAIILAGGQSSRMGRDKALIPIQGIPMLKRLAILAQEYTTDVYIITSWPERYQSIIPPDCHLIQEICPSRKTQGPLTAFSQALTHIKTPWIWLLACDLPNLTSPEILPWLTYLETVSEDAIALLPRHPKGWEPLCGFYRYCCLDSLQHFIDTGGRSFQSWLRQQTVAELPMRDRQVLLNCNTPQEWESNFRRLG</sequence>
<keyword evidence="7 8" id="KW-0501">Molybdenum cofactor biosynthesis</keyword>
<evidence type="ECO:0000256" key="4">
    <source>
        <dbReference type="ARBA" id="ARBA00022741"/>
    </source>
</evidence>
<dbReference type="CDD" id="cd02503">
    <property type="entry name" value="MobA"/>
    <property type="match status" value="1"/>
</dbReference>
<evidence type="ECO:0000259" key="9">
    <source>
        <dbReference type="Pfam" id="PF12804"/>
    </source>
</evidence>
<keyword evidence="3 8" id="KW-0479">Metal-binding</keyword>
<comment type="function">
    <text evidence="8">Transfers a GMP moiety from GTP to Mo-molybdopterin (Mo-MPT) cofactor (Moco or molybdenum cofactor) to form Mo-molybdopterin guanine dinucleotide (Mo-MGD) cofactor.</text>
</comment>
<keyword evidence="4 8" id="KW-0547">Nucleotide-binding</keyword>
<keyword evidence="1 8" id="KW-0963">Cytoplasm</keyword>
<dbReference type="InterPro" id="IPR013482">
    <property type="entry name" value="Molybde_CF_guanTrfase"/>
</dbReference>
<feature type="binding site" evidence="8">
    <location>
        <begin position="14"/>
        <end position="16"/>
    </location>
    <ligand>
        <name>GTP</name>
        <dbReference type="ChEBI" id="CHEBI:37565"/>
    </ligand>
</feature>
<keyword evidence="2 8" id="KW-0808">Transferase</keyword>
<comment type="caution">
    <text evidence="8">Lacks conserved residue(s) required for the propagation of feature annotation.</text>
</comment>
<accession>A0A401ID20</accession>
<name>A0A401ID20_APHSA</name>
<evidence type="ECO:0000256" key="3">
    <source>
        <dbReference type="ARBA" id="ARBA00022723"/>
    </source>
</evidence>
<dbReference type="GO" id="GO:0005737">
    <property type="term" value="C:cytoplasm"/>
    <property type="evidence" value="ECO:0007669"/>
    <property type="project" value="UniProtKB-SubCell"/>
</dbReference>
<evidence type="ECO:0000256" key="5">
    <source>
        <dbReference type="ARBA" id="ARBA00022842"/>
    </source>
</evidence>